<dbReference type="InterPro" id="IPR027911">
    <property type="entry name" value="DUF4604"/>
</dbReference>
<reference evidence="4" key="2">
    <citation type="submission" date="2015-01" db="EMBL/GenBank/DDBJ databases">
        <title>Evolutionary Origins and Diversification of the Mycorrhizal Mutualists.</title>
        <authorList>
            <consortium name="DOE Joint Genome Institute"/>
            <consortium name="Mycorrhizal Genomics Consortium"/>
            <person name="Kohler A."/>
            <person name="Kuo A."/>
            <person name="Nagy L.G."/>
            <person name="Floudas D."/>
            <person name="Copeland A."/>
            <person name="Barry K.W."/>
            <person name="Cichocki N."/>
            <person name="Veneault-Fourrey C."/>
            <person name="LaButti K."/>
            <person name="Lindquist E.A."/>
            <person name="Lipzen A."/>
            <person name="Lundell T."/>
            <person name="Morin E."/>
            <person name="Murat C."/>
            <person name="Riley R."/>
            <person name="Ohm R."/>
            <person name="Sun H."/>
            <person name="Tunlid A."/>
            <person name="Henrissat B."/>
            <person name="Grigoriev I.V."/>
            <person name="Hibbett D.S."/>
            <person name="Martin F."/>
        </authorList>
    </citation>
    <scope>NUCLEOTIDE SEQUENCE [LARGE SCALE GENOMIC DNA]</scope>
    <source>
        <strain evidence="4">MUT 4182</strain>
    </source>
</reference>
<dbReference type="Pfam" id="PF15377">
    <property type="entry name" value="DUF4604"/>
    <property type="match status" value="1"/>
</dbReference>
<sequence>MAPRQKEPTKNQYSRGLGYQAKTPAFILALQQRVGGSSGSSDLTDNGLGDGRPPIPTRPDAEGEREGYESEESGDEKPQVVVLREGKHLSEIDAENEKRKARGLPPLPDKNTLKEDPVASSNTASKDQSKTQKDDKPMGGLAFSSSRSAKPGAKKRKAGEASEGSLSAAATVPEAKKLKTKKAKKETKGLLSFGDGED</sequence>
<proteinExistence type="predicted"/>
<gene>
    <name evidence="3" type="ORF">M407DRAFT_129262</name>
</gene>
<feature type="region of interest" description="Disordered" evidence="1">
    <location>
        <begin position="30"/>
        <end position="198"/>
    </location>
</feature>
<feature type="domain" description="DUF4604" evidence="2">
    <location>
        <begin position="16"/>
        <end position="197"/>
    </location>
</feature>
<keyword evidence="4" id="KW-1185">Reference proteome</keyword>
<feature type="compositionally biased region" description="Basic and acidic residues" evidence="1">
    <location>
        <begin position="59"/>
        <end position="68"/>
    </location>
</feature>
<dbReference type="OrthoDB" id="2553298at2759"/>
<dbReference type="EMBL" id="KN822961">
    <property type="protein sequence ID" value="KIO31699.1"/>
    <property type="molecule type" value="Genomic_DNA"/>
</dbReference>
<dbReference type="Proteomes" id="UP000054248">
    <property type="component" value="Unassembled WGS sequence"/>
</dbReference>
<feature type="compositionally biased region" description="Low complexity" evidence="1">
    <location>
        <begin position="161"/>
        <end position="170"/>
    </location>
</feature>
<name>A0A0C3QTT0_9AGAM</name>
<protein>
    <recommendedName>
        <fullName evidence="2">DUF4604 domain-containing protein</fullName>
    </recommendedName>
</protein>
<reference evidence="3 4" key="1">
    <citation type="submission" date="2014-04" db="EMBL/GenBank/DDBJ databases">
        <authorList>
            <consortium name="DOE Joint Genome Institute"/>
            <person name="Kuo A."/>
            <person name="Girlanda M."/>
            <person name="Perotto S."/>
            <person name="Kohler A."/>
            <person name="Nagy L.G."/>
            <person name="Floudas D."/>
            <person name="Copeland A."/>
            <person name="Barry K.W."/>
            <person name="Cichocki N."/>
            <person name="Veneault-Fourrey C."/>
            <person name="LaButti K."/>
            <person name="Lindquist E.A."/>
            <person name="Lipzen A."/>
            <person name="Lundell T."/>
            <person name="Morin E."/>
            <person name="Murat C."/>
            <person name="Sun H."/>
            <person name="Tunlid A."/>
            <person name="Henrissat B."/>
            <person name="Grigoriev I.V."/>
            <person name="Hibbett D.S."/>
            <person name="Martin F."/>
            <person name="Nordberg H.P."/>
            <person name="Cantor M.N."/>
            <person name="Hua S.X."/>
        </authorList>
    </citation>
    <scope>NUCLEOTIDE SEQUENCE [LARGE SCALE GENOMIC DNA]</scope>
    <source>
        <strain evidence="3 4">MUT 4182</strain>
    </source>
</reference>
<feature type="compositionally biased region" description="Basic and acidic residues" evidence="1">
    <location>
        <begin position="84"/>
        <end position="98"/>
    </location>
</feature>
<organism evidence="3 4">
    <name type="scientific">Tulasnella calospora MUT 4182</name>
    <dbReference type="NCBI Taxonomy" id="1051891"/>
    <lineage>
        <taxon>Eukaryota</taxon>
        <taxon>Fungi</taxon>
        <taxon>Dikarya</taxon>
        <taxon>Basidiomycota</taxon>
        <taxon>Agaricomycotina</taxon>
        <taxon>Agaricomycetes</taxon>
        <taxon>Cantharellales</taxon>
        <taxon>Tulasnellaceae</taxon>
        <taxon>Tulasnella</taxon>
    </lineage>
</organism>
<evidence type="ECO:0000259" key="2">
    <source>
        <dbReference type="Pfam" id="PF15377"/>
    </source>
</evidence>
<dbReference type="AlphaFoldDB" id="A0A0C3QTT0"/>
<accession>A0A0C3QTT0</accession>
<feature type="compositionally biased region" description="Basic and acidic residues" evidence="1">
    <location>
        <begin position="127"/>
        <end position="137"/>
    </location>
</feature>
<evidence type="ECO:0000313" key="3">
    <source>
        <dbReference type="EMBL" id="KIO31699.1"/>
    </source>
</evidence>
<dbReference type="HOGENOM" id="CLU_122481_0_0_1"/>
<evidence type="ECO:0000313" key="4">
    <source>
        <dbReference type="Proteomes" id="UP000054248"/>
    </source>
</evidence>
<evidence type="ECO:0000256" key="1">
    <source>
        <dbReference type="SAM" id="MobiDB-lite"/>
    </source>
</evidence>